<evidence type="ECO:0000256" key="13">
    <source>
        <dbReference type="HAMAP-Rule" id="MF_00113"/>
    </source>
</evidence>
<dbReference type="GO" id="GO:0005737">
    <property type="term" value="C:cytoplasm"/>
    <property type="evidence" value="ECO:0007669"/>
    <property type="project" value="UniProtKB-SubCell"/>
</dbReference>
<dbReference type="OrthoDB" id="9805933at2"/>
<evidence type="ECO:0000256" key="3">
    <source>
        <dbReference type="ARBA" id="ARBA00011245"/>
    </source>
</evidence>
<evidence type="ECO:0000256" key="2">
    <source>
        <dbReference type="ARBA" id="ARBA00004691"/>
    </source>
</evidence>
<keyword evidence="7 13" id="KW-0671">Queuosine biosynthesis</keyword>
<evidence type="ECO:0000256" key="4">
    <source>
        <dbReference type="ARBA" id="ARBA00022490"/>
    </source>
</evidence>
<dbReference type="NCBIfam" id="TIGR00113">
    <property type="entry name" value="queA"/>
    <property type="match status" value="1"/>
</dbReference>
<comment type="subcellular location">
    <subcellularLocation>
        <location evidence="1 13">Cytoplasm</location>
    </subcellularLocation>
</comment>
<accession>A0A4U1JI75</accession>
<comment type="similarity">
    <text evidence="9 13">Belongs to the QueA family.</text>
</comment>
<dbReference type="AlphaFoldDB" id="A0A4U1JI75"/>
<keyword evidence="5 13" id="KW-0808">Transferase</keyword>
<dbReference type="PANTHER" id="PTHR30307:SF0">
    <property type="entry name" value="S-ADENOSYLMETHIONINE:TRNA RIBOSYLTRANSFERASE-ISOMERASE"/>
    <property type="match status" value="1"/>
</dbReference>
<dbReference type="FunFam" id="3.40.1780.10:FF:000001">
    <property type="entry name" value="S-adenosylmethionine:tRNA ribosyltransferase-isomerase"/>
    <property type="match status" value="1"/>
</dbReference>
<name>A0A4U1JI75_9BACT</name>
<dbReference type="PANTHER" id="PTHR30307">
    <property type="entry name" value="S-ADENOSYLMETHIONINE:TRNA RIBOSYLTRANSFERASE-ISOMERASE"/>
    <property type="match status" value="1"/>
</dbReference>
<dbReference type="EC" id="2.4.99.17" evidence="10 13"/>
<keyword evidence="14" id="KW-0328">Glycosyltransferase</keyword>
<dbReference type="Proteomes" id="UP000309215">
    <property type="component" value="Unassembled WGS sequence"/>
</dbReference>
<sequence>MRRDLLAYDLPPELIAAHPSPDRESARLLVVDDAPGRLEHAFIRDLADRLPEGALVVVNDTRVLPARLLGRKASSGGKVEIFLVRKVADAYVDRSGERLPAERWRALGRSSKPLREGAEITIDGPASLVARIEGRDGGFGGAAPLAGAKPPSGERGLFDVVLFSPEGRSVPDAVEAAGHIPLPPYIRRDDDATDRARYQTVYAREPGAVAAPTAGLHLTEPLIERFSARGMELARVTLHVGLGTFQPVTVSDLDDHPMHAEAYRVPPETADAVARARQKGREIVAIGTTSVRALESAADPTREGHVVAREGETRLLIQPGYRFRVVDRLLTNFHLPESTLLALVGAFAGLPRVLESYRVAIEERYRFYSYGDAMLLRRQR</sequence>
<keyword evidence="4 13" id="KW-0963">Cytoplasm</keyword>
<dbReference type="InterPro" id="IPR042118">
    <property type="entry name" value="QueA_dom1"/>
</dbReference>
<keyword evidence="6 13" id="KW-0949">S-adenosyl-L-methionine</keyword>
<dbReference type="InterPro" id="IPR003699">
    <property type="entry name" value="QueA"/>
</dbReference>
<dbReference type="Gene3D" id="2.40.10.240">
    <property type="entry name" value="QueA-like"/>
    <property type="match status" value="1"/>
</dbReference>
<keyword evidence="14" id="KW-0413">Isomerase</keyword>
<keyword evidence="15" id="KW-1185">Reference proteome</keyword>
<reference evidence="14 15" key="1">
    <citation type="submission" date="2019-04" db="EMBL/GenBank/DDBJ databases">
        <authorList>
            <person name="Li Y."/>
            <person name="Wang J."/>
        </authorList>
    </citation>
    <scope>NUCLEOTIDE SEQUENCE [LARGE SCALE GENOMIC DNA]</scope>
    <source>
        <strain evidence="14 15">DSM 14668</strain>
    </source>
</reference>
<evidence type="ECO:0000313" key="15">
    <source>
        <dbReference type="Proteomes" id="UP000309215"/>
    </source>
</evidence>
<evidence type="ECO:0000256" key="12">
    <source>
        <dbReference type="ARBA" id="ARBA00076160"/>
    </source>
</evidence>
<dbReference type="Pfam" id="PF02547">
    <property type="entry name" value="Queuosine_synth"/>
    <property type="match status" value="1"/>
</dbReference>
<dbReference type="InterPro" id="IPR042119">
    <property type="entry name" value="QueA_dom2"/>
</dbReference>
<comment type="catalytic activity">
    <reaction evidence="8 13">
        <text>7-aminomethyl-7-carbaguanosine(34) in tRNA + S-adenosyl-L-methionine = epoxyqueuosine(34) in tRNA + adenine + L-methionine + 2 H(+)</text>
        <dbReference type="Rhea" id="RHEA:32155"/>
        <dbReference type="Rhea" id="RHEA-COMP:10342"/>
        <dbReference type="Rhea" id="RHEA-COMP:18582"/>
        <dbReference type="ChEBI" id="CHEBI:15378"/>
        <dbReference type="ChEBI" id="CHEBI:16708"/>
        <dbReference type="ChEBI" id="CHEBI:57844"/>
        <dbReference type="ChEBI" id="CHEBI:59789"/>
        <dbReference type="ChEBI" id="CHEBI:82833"/>
        <dbReference type="ChEBI" id="CHEBI:194443"/>
        <dbReference type="EC" id="2.4.99.17"/>
    </reaction>
</comment>
<comment type="subunit">
    <text evidence="3 13">Monomer.</text>
</comment>
<dbReference type="InterPro" id="IPR036100">
    <property type="entry name" value="QueA_sf"/>
</dbReference>
<protein>
    <recommendedName>
        <fullName evidence="11 13">S-adenosylmethionine:tRNA ribosyltransferase-isomerase</fullName>
        <ecNumber evidence="10 13">2.4.99.17</ecNumber>
    </recommendedName>
    <alternativeName>
        <fullName evidence="12 13">Queuosine biosynthesis protein QueA</fullName>
    </alternativeName>
</protein>
<evidence type="ECO:0000256" key="7">
    <source>
        <dbReference type="ARBA" id="ARBA00022785"/>
    </source>
</evidence>
<comment type="pathway">
    <text evidence="2 13">tRNA modification; tRNA-queuosine biosynthesis.</text>
</comment>
<evidence type="ECO:0000256" key="1">
    <source>
        <dbReference type="ARBA" id="ARBA00004496"/>
    </source>
</evidence>
<dbReference type="SUPFAM" id="SSF111337">
    <property type="entry name" value="QueA-like"/>
    <property type="match status" value="1"/>
</dbReference>
<evidence type="ECO:0000313" key="14">
    <source>
        <dbReference type="EMBL" id="TKD12323.1"/>
    </source>
</evidence>
<evidence type="ECO:0000256" key="11">
    <source>
        <dbReference type="ARBA" id="ARBA00069325"/>
    </source>
</evidence>
<gene>
    <name evidence="13 14" type="primary">queA</name>
    <name evidence="14" type="ORF">E8A74_04260</name>
</gene>
<dbReference type="HAMAP" id="MF_00113">
    <property type="entry name" value="QueA"/>
    <property type="match status" value="1"/>
</dbReference>
<dbReference type="UniPathway" id="UPA00392"/>
<evidence type="ECO:0000256" key="6">
    <source>
        <dbReference type="ARBA" id="ARBA00022691"/>
    </source>
</evidence>
<evidence type="ECO:0000256" key="8">
    <source>
        <dbReference type="ARBA" id="ARBA00052751"/>
    </source>
</evidence>
<evidence type="ECO:0000256" key="10">
    <source>
        <dbReference type="ARBA" id="ARBA00066503"/>
    </source>
</evidence>
<comment type="caution">
    <text evidence="14">The sequence shown here is derived from an EMBL/GenBank/DDBJ whole genome shotgun (WGS) entry which is preliminary data.</text>
</comment>
<proteinExistence type="inferred from homology"/>
<comment type="function">
    <text evidence="13">Transfers and isomerizes the ribose moiety from AdoMet to the 7-aminomethyl group of 7-deazaguanine (preQ1-tRNA) to give epoxyqueuosine (oQ-tRNA).</text>
</comment>
<organism evidence="14 15">
    <name type="scientific">Polyangium fumosum</name>
    <dbReference type="NCBI Taxonomy" id="889272"/>
    <lineage>
        <taxon>Bacteria</taxon>
        <taxon>Pseudomonadati</taxon>
        <taxon>Myxococcota</taxon>
        <taxon>Polyangia</taxon>
        <taxon>Polyangiales</taxon>
        <taxon>Polyangiaceae</taxon>
        <taxon>Polyangium</taxon>
    </lineage>
</organism>
<dbReference type="EMBL" id="SSMQ01000003">
    <property type="protein sequence ID" value="TKD12323.1"/>
    <property type="molecule type" value="Genomic_DNA"/>
</dbReference>
<dbReference type="GO" id="GO:0008616">
    <property type="term" value="P:tRNA queuosine(34) biosynthetic process"/>
    <property type="evidence" value="ECO:0007669"/>
    <property type="project" value="UniProtKB-UniRule"/>
</dbReference>
<dbReference type="RefSeq" id="WP_136927622.1">
    <property type="nucleotide sequence ID" value="NZ_SSMQ01000003.1"/>
</dbReference>
<evidence type="ECO:0000256" key="5">
    <source>
        <dbReference type="ARBA" id="ARBA00022679"/>
    </source>
</evidence>
<dbReference type="NCBIfam" id="NF001140">
    <property type="entry name" value="PRK00147.1"/>
    <property type="match status" value="1"/>
</dbReference>
<dbReference type="Gene3D" id="3.40.1780.10">
    <property type="entry name" value="QueA-like"/>
    <property type="match status" value="1"/>
</dbReference>
<dbReference type="GO" id="GO:0051075">
    <property type="term" value="F:S-adenosylmethionine:tRNA ribosyltransferase-isomerase activity"/>
    <property type="evidence" value="ECO:0007669"/>
    <property type="project" value="UniProtKB-EC"/>
</dbReference>
<evidence type="ECO:0000256" key="9">
    <source>
        <dbReference type="ARBA" id="ARBA00061210"/>
    </source>
</evidence>